<keyword evidence="2" id="KW-0813">Transport</keyword>
<feature type="compositionally biased region" description="Basic and acidic residues" evidence="7">
    <location>
        <begin position="181"/>
        <end position="194"/>
    </location>
</feature>
<dbReference type="AlphaFoldDB" id="A0A1J4JUC0"/>
<dbReference type="OrthoDB" id="2133778at2759"/>
<feature type="transmembrane region" description="Helical" evidence="8">
    <location>
        <begin position="371"/>
        <end position="389"/>
    </location>
</feature>
<evidence type="ECO:0000256" key="8">
    <source>
        <dbReference type="SAM" id="Phobius"/>
    </source>
</evidence>
<dbReference type="GO" id="GO:0055085">
    <property type="term" value="P:transmembrane transport"/>
    <property type="evidence" value="ECO:0007669"/>
    <property type="project" value="InterPro"/>
</dbReference>
<keyword evidence="6 8" id="KW-0472">Membrane</keyword>
<dbReference type="GeneID" id="94824965"/>
<feature type="transmembrane region" description="Helical" evidence="8">
    <location>
        <begin position="102"/>
        <end position="122"/>
    </location>
</feature>
<feature type="transmembrane region" description="Helical" evidence="8">
    <location>
        <begin position="345"/>
        <end position="365"/>
    </location>
</feature>
<dbReference type="InterPro" id="IPR004776">
    <property type="entry name" value="Mem_transp_PIN-like"/>
</dbReference>
<feature type="transmembrane region" description="Helical" evidence="8">
    <location>
        <begin position="38"/>
        <end position="56"/>
    </location>
</feature>
<organism evidence="9 10">
    <name type="scientific">Tritrichomonas foetus</name>
    <dbReference type="NCBI Taxonomy" id="1144522"/>
    <lineage>
        <taxon>Eukaryota</taxon>
        <taxon>Metamonada</taxon>
        <taxon>Parabasalia</taxon>
        <taxon>Tritrichomonadida</taxon>
        <taxon>Tritrichomonadidae</taxon>
        <taxon>Tritrichomonas</taxon>
    </lineage>
</organism>
<feature type="region of interest" description="Disordered" evidence="7">
    <location>
        <begin position="176"/>
        <end position="238"/>
    </location>
</feature>
<dbReference type="RefSeq" id="XP_068354252.1">
    <property type="nucleotide sequence ID" value="XM_068490261.1"/>
</dbReference>
<keyword evidence="5 8" id="KW-1133">Transmembrane helix</keyword>
<feature type="transmembrane region" description="Helical" evidence="8">
    <location>
        <begin position="401"/>
        <end position="421"/>
    </location>
</feature>
<feature type="transmembrane region" description="Helical" evidence="8">
    <location>
        <begin position="6"/>
        <end position="26"/>
    </location>
</feature>
<comment type="subcellular location">
    <subcellularLocation>
        <location evidence="1">Membrane</location>
        <topology evidence="1">Multi-pass membrane protein</topology>
    </subcellularLocation>
</comment>
<evidence type="ECO:0000256" key="2">
    <source>
        <dbReference type="ARBA" id="ARBA00022448"/>
    </source>
</evidence>
<proteinExistence type="predicted"/>
<evidence type="ECO:0000256" key="7">
    <source>
        <dbReference type="SAM" id="MobiDB-lite"/>
    </source>
</evidence>
<keyword evidence="10" id="KW-1185">Reference proteome</keyword>
<evidence type="ECO:0000256" key="3">
    <source>
        <dbReference type="ARBA" id="ARBA00022475"/>
    </source>
</evidence>
<keyword evidence="4 8" id="KW-0812">Transmembrane</keyword>
<protein>
    <submittedName>
        <fullName evidence="9">Auxin Efflux Carrier family protein</fullName>
    </submittedName>
</protein>
<dbReference type="Pfam" id="PF03547">
    <property type="entry name" value="Mem_trans"/>
    <property type="match status" value="1"/>
</dbReference>
<dbReference type="EMBL" id="MLAK01000926">
    <property type="protein sequence ID" value="OHT01116.1"/>
    <property type="molecule type" value="Genomic_DNA"/>
</dbReference>
<reference evidence="9" key="1">
    <citation type="submission" date="2016-10" db="EMBL/GenBank/DDBJ databases">
        <authorList>
            <person name="Benchimol M."/>
            <person name="Almeida L.G."/>
            <person name="Vasconcelos A.T."/>
            <person name="Perreira-Neves A."/>
            <person name="Rosa I.A."/>
            <person name="Tasca T."/>
            <person name="Bogo M.R."/>
            <person name="de Souza W."/>
        </authorList>
    </citation>
    <scope>NUCLEOTIDE SEQUENCE [LARGE SCALE GENOMIC DNA]</scope>
    <source>
        <strain evidence="9">K</strain>
    </source>
</reference>
<dbReference type="Proteomes" id="UP000179807">
    <property type="component" value="Unassembled WGS sequence"/>
</dbReference>
<evidence type="ECO:0000256" key="6">
    <source>
        <dbReference type="ARBA" id="ARBA00023136"/>
    </source>
</evidence>
<keyword evidence="3" id="KW-1003">Cell membrane</keyword>
<feature type="compositionally biased region" description="Polar residues" evidence="7">
    <location>
        <begin position="212"/>
        <end position="237"/>
    </location>
</feature>
<name>A0A1J4JUC0_9EUKA</name>
<evidence type="ECO:0000256" key="5">
    <source>
        <dbReference type="ARBA" id="ARBA00022989"/>
    </source>
</evidence>
<dbReference type="VEuPathDB" id="TrichDB:TRFO_01708"/>
<feature type="transmembrane region" description="Helical" evidence="8">
    <location>
        <begin position="128"/>
        <end position="150"/>
    </location>
</feature>
<feature type="transmembrane region" description="Helical" evidence="8">
    <location>
        <begin position="275"/>
        <end position="295"/>
    </location>
</feature>
<evidence type="ECO:0000313" key="9">
    <source>
        <dbReference type="EMBL" id="OHT01116.1"/>
    </source>
</evidence>
<dbReference type="PANTHER" id="PTHR36838:SF3">
    <property type="entry name" value="TRANSPORTER AUXIN EFFLUX CARRIER EC FAMILY"/>
    <property type="match status" value="1"/>
</dbReference>
<gene>
    <name evidence="9" type="ORF">TRFO_01708</name>
</gene>
<feature type="transmembrane region" description="Helical" evidence="8">
    <location>
        <begin position="68"/>
        <end position="90"/>
    </location>
</feature>
<comment type="caution">
    <text evidence="9">The sequence shown here is derived from an EMBL/GenBank/DDBJ whole genome shotgun (WGS) entry which is preliminary data.</text>
</comment>
<feature type="transmembrane region" description="Helical" evidence="8">
    <location>
        <begin position="315"/>
        <end position="333"/>
    </location>
</feature>
<evidence type="ECO:0000256" key="4">
    <source>
        <dbReference type="ARBA" id="ARBA00022692"/>
    </source>
</evidence>
<evidence type="ECO:0000256" key="1">
    <source>
        <dbReference type="ARBA" id="ARBA00004141"/>
    </source>
</evidence>
<accession>A0A1J4JUC0</accession>
<sequence length="437" mass="49531">MLSYIGVFQVCMASYVIMGMGCVGLIQKMFGLEDASIIRKIFYVICFPGMFFRQIGKQKLTYDSWSPFIIELLIQLTLHIILAIIVFAFPFKNKKAKYLESLFSNCYTNNVIIGYSLVRAVFGDVYLHIPVMTNIVTSFLLVPIHTLFILPHSKGELEENYMEEEEELEDGIERGTGTIHHIGDSHQHQIEKDGNPSTVSNNHSSSDENNNREANSPTLDSNIDNNIGDNTPKNNNNIHEDDVHVVIENNVSNHEENEDTDESISEEKTYSKLKAIFWSVVTPNNVFIIVGIIWSATKWEMPVFVDTTALNLEKAVMACGLFSIGIFMWEHPFKGCPWLPVIFNMFLRFIISPIIAALWCWILNIDKVESQIILLIHSLPSALIGYVLTINAGTGMKTASYSFYWSNLIFVPILLIWTAIINEAGLFKTDETILHTD</sequence>
<evidence type="ECO:0000313" key="10">
    <source>
        <dbReference type="Proteomes" id="UP000179807"/>
    </source>
</evidence>
<dbReference type="PANTHER" id="PTHR36838">
    <property type="entry name" value="AUXIN EFFLUX CARRIER FAMILY PROTEIN"/>
    <property type="match status" value="1"/>
</dbReference>
<dbReference type="GO" id="GO:0016020">
    <property type="term" value="C:membrane"/>
    <property type="evidence" value="ECO:0007669"/>
    <property type="project" value="UniProtKB-SubCell"/>
</dbReference>